<protein>
    <submittedName>
        <fullName evidence="2">Uncharacterized protein</fullName>
    </submittedName>
</protein>
<keyword evidence="3" id="KW-1185">Reference proteome</keyword>
<reference evidence="2" key="1">
    <citation type="journal article" date="2023" name="Science">
        <title>Genome structures resolve the early diversification of teleost fishes.</title>
        <authorList>
            <person name="Parey E."/>
            <person name="Louis A."/>
            <person name="Montfort J."/>
            <person name="Bouchez O."/>
            <person name="Roques C."/>
            <person name="Iampietro C."/>
            <person name="Lluch J."/>
            <person name="Castinel A."/>
            <person name="Donnadieu C."/>
            <person name="Desvignes T."/>
            <person name="Floi Bucao C."/>
            <person name="Jouanno E."/>
            <person name="Wen M."/>
            <person name="Mejri S."/>
            <person name="Dirks R."/>
            <person name="Jansen H."/>
            <person name="Henkel C."/>
            <person name="Chen W.J."/>
            <person name="Zahm M."/>
            <person name="Cabau C."/>
            <person name="Klopp C."/>
            <person name="Thompson A.W."/>
            <person name="Robinson-Rechavi M."/>
            <person name="Braasch I."/>
            <person name="Lecointre G."/>
            <person name="Bobe J."/>
            <person name="Postlethwait J.H."/>
            <person name="Berthelot C."/>
            <person name="Roest Crollius H."/>
            <person name="Guiguen Y."/>
        </authorList>
    </citation>
    <scope>NUCLEOTIDE SEQUENCE</scope>
    <source>
        <strain evidence="2">NC1722</strain>
    </source>
</reference>
<sequence>MAGSCDPEMAMAGPAWGSVPLRNTEDAGEATCPPLVPAPASFGAHNQNSTDRDRLCFSAGRRFTCSENYSRLKSNVALWQGSRQGLLCHESQFLRLQHTLTSLTSIPGKIAAPVI</sequence>
<dbReference type="EMBL" id="JAINUG010000108">
    <property type="protein sequence ID" value="KAJ8396167.1"/>
    <property type="molecule type" value="Genomic_DNA"/>
</dbReference>
<proteinExistence type="predicted"/>
<feature type="region of interest" description="Disordered" evidence="1">
    <location>
        <begin position="1"/>
        <end position="50"/>
    </location>
</feature>
<accession>A0AAD7S562</accession>
<evidence type="ECO:0000256" key="1">
    <source>
        <dbReference type="SAM" id="MobiDB-lite"/>
    </source>
</evidence>
<dbReference type="AlphaFoldDB" id="A0AAD7S562"/>
<dbReference type="Proteomes" id="UP001221898">
    <property type="component" value="Unassembled WGS sequence"/>
</dbReference>
<organism evidence="2 3">
    <name type="scientific">Aldrovandia affinis</name>
    <dbReference type="NCBI Taxonomy" id="143900"/>
    <lineage>
        <taxon>Eukaryota</taxon>
        <taxon>Metazoa</taxon>
        <taxon>Chordata</taxon>
        <taxon>Craniata</taxon>
        <taxon>Vertebrata</taxon>
        <taxon>Euteleostomi</taxon>
        <taxon>Actinopterygii</taxon>
        <taxon>Neopterygii</taxon>
        <taxon>Teleostei</taxon>
        <taxon>Notacanthiformes</taxon>
        <taxon>Halosauridae</taxon>
        <taxon>Aldrovandia</taxon>
    </lineage>
</organism>
<comment type="caution">
    <text evidence="2">The sequence shown here is derived from an EMBL/GenBank/DDBJ whole genome shotgun (WGS) entry which is preliminary data.</text>
</comment>
<evidence type="ECO:0000313" key="2">
    <source>
        <dbReference type="EMBL" id="KAJ8396167.1"/>
    </source>
</evidence>
<name>A0AAD7S562_9TELE</name>
<evidence type="ECO:0000313" key="3">
    <source>
        <dbReference type="Proteomes" id="UP001221898"/>
    </source>
</evidence>
<gene>
    <name evidence="2" type="ORF">AAFF_G00020340</name>
</gene>